<keyword evidence="2" id="KW-0479">Metal-binding</keyword>
<evidence type="ECO:0000256" key="6">
    <source>
        <dbReference type="ARBA" id="ARBA00023157"/>
    </source>
</evidence>
<dbReference type="SUPFAM" id="SSF50022">
    <property type="entry name" value="ISP domain"/>
    <property type="match status" value="1"/>
</dbReference>
<dbReference type="PANTHER" id="PTHR13847:SF281">
    <property type="entry name" value="FAD DEPENDENT OXIDOREDUCTASE DOMAIN-CONTAINING PROTEIN"/>
    <property type="match status" value="1"/>
</dbReference>
<dbReference type="SUPFAM" id="SSF51905">
    <property type="entry name" value="FAD/NAD(P)-binding domain"/>
    <property type="match status" value="1"/>
</dbReference>
<reference evidence="8 9" key="1">
    <citation type="submission" date="2023-08" db="EMBL/GenBank/DDBJ databases">
        <title>Oxalobacteraceae gen .nov., isolated from river sludge outside the plant.</title>
        <authorList>
            <person name="Zhao S.Y."/>
        </authorList>
    </citation>
    <scope>NUCLEOTIDE SEQUENCE [LARGE SCALE GENOMIC DNA]</scope>
    <source>
        <strain evidence="8 9">R-40</strain>
    </source>
</reference>
<evidence type="ECO:0000256" key="4">
    <source>
        <dbReference type="ARBA" id="ARBA00023004"/>
    </source>
</evidence>
<dbReference type="InterPro" id="IPR038010">
    <property type="entry name" value="YhfW_C"/>
</dbReference>
<dbReference type="InterPro" id="IPR006076">
    <property type="entry name" value="FAD-dep_OxRdtase"/>
</dbReference>
<feature type="domain" description="Rieske" evidence="7">
    <location>
        <begin position="424"/>
        <end position="518"/>
    </location>
</feature>
<keyword evidence="3" id="KW-0560">Oxidoreductase</keyword>
<evidence type="ECO:0000256" key="2">
    <source>
        <dbReference type="ARBA" id="ARBA00022723"/>
    </source>
</evidence>
<dbReference type="PANTHER" id="PTHR13847">
    <property type="entry name" value="SARCOSINE DEHYDROGENASE-RELATED"/>
    <property type="match status" value="1"/>
</dbReference>
<dbReference type="InterPro" id="IPR036922">
    <property type="entry name" value="Rieske_2Fe-2S_sf"/>
</dbReference>
<keyword evidence="6" id="KW-1015">Disulfide bond</keyword>
<dbReference type="Pfam" id="PF00355">
    <property type="entry name" value="Rieske"/>
    <property type="match status" value="1"/>
</dbReference>
<organism evidence="8 9">
    <name type="scientific">Keguizhuia sedimenti</name>
    <dbReference type="NCBI Taxonomy" id="3064264"/>
    <lineage>
        <taxon>Bacteria</taxon>
        <taxon>Pseudomonadati</taxon>
        <taxon>Pseudomonadota</taxon>
        <taxon>Betaproteobacteria</taxon>
        <taxon>Burkholderiales</taxon>
        <taxon>Oxalobacteraceae</taxon>
        <taxon>Keguizhuia</taxon>
    </lineage>
</organism>
<dbReference type="Gene3D" id="2.102.10.10">
    <property type="entry name" value="Rieske [2Fe-2S] iron-sulphur domain"/>
    <property type="match status" value="1"/>
</dbReference>
<protein>
    <submittedName>
        <fullName evidence="8">FAD-dependent oxidoreductase</fullName>
    </submittedName>
</protein>
<keyword evidence="1" id="KW-0001">2Fe-2S</keyword>
<dbReference type="InterPro" id="IPR005805">
    <property type="entry name" value="Rieske_Fe-S_prot_C"/>
</dbReference>
<proteinExistence type="predicted"/>
<name>A0ABU1BQJ5_9BURK</name>
<dbReference type="PRINTS" id="PR00162">
    <property type="entry name" value="RIESKE"/>
</dbReference>
<dbReference type="Proteomes" id="UP001225596">
    <property type="component" value="Unassembled WGS sequence"/>
</dbReference>
<dbReference type="CDD" id="cd03477">
    <property type="entry name" value="Rieske_YhfW_C"/>
    <property type="match status" value="1"/>
</dbReference>
<dbReference type="InterPro" id="IPR036188">
    <property type="entry name" value="FAD/NAD-bd_sf"/>
</dbReference>
<keyword evidence="5" id="KW-0411">Iron-sulfur</keyword>
<dbReference type="EMBL" id="JAUYVH010000007">
    <property type="protein sequence ID" value="MDQ9171192.1"/>
    <property type="molecule type" value="Genomic_DNA"/>
</dbReference>
<dbReference type="Pfam" id="PF01266">
    <property type="entry name" value="DAO"/>
    <property type="match status" value="1"/>
</dbReference>
<evidence type="ECO:0000313" key="9">
    <source>
        <dbReference type="Proteomes" id="UP001225596"/>
    </source>
</evidence>
<evidence type="ECO:0000256" key="1">
    <source>
        <dbReference type="ARBA" id="ARBA00022714"/>
    </source>
</evidence>
<accession>A0ABU1BQJ5</accession>
<comment type="caution">
    <text evidence="8">The sequence shown here is derived from an EMBL/GenBank/DDBJ whole genome shotgun (WGS) entry which is preliminary data.</text>
</comment>
<dbReference type="Gene3D" id="3.50.50.60">
    <property type="entry name" value="FAD/NAD(P)-binding domain"/>
    <property type="match status" value="1"/>
</dbReference>
<evidence type="ECO:0000313" key="8">
    <source>
        <dbReference type="EMBL" id="MDQ9171192.1"/>
    </source>
</evidence>
<keyword evidence="4" id="KW-0408">Iron</keyword>
<dbReference type="Gene3D" id="3.30.9.10">
    <property type="entry name" value="D-Amino Acid Oxidase, subunit A, domain 2"/>
    <property type="match status" value="1"/>
</dbReference>
<dbReference type="PROSITE" id="PS51296">
    <property type="entry name" value="RIESKE"/>
    <property type="match status" value="1"/>
</dbReference>
<keyword evidence="9" id="KW-1185">Reference proteome</keyword>
<evidence type="ECO:0000259" key="7">
    <source>
        <dbReference type="PROSITE" id="PS51296"/>
    </source>
</evidence>
<evidence type="ECO:0000256" key="3">
    <source>
        <dbReference type="ARBA" id="ARBA00023002"/>
    </source>
</evidence>
<evidence type="ECO:0000256" key="5">
    <source>
        <dbReference type="ARBA" id="ARBA00023014"/>
    </source>
</evidence>
<dbReference type="InterPro" id="IPR017941">
    <property type="entry name" value="Rieske_2Fe-2S"/>
</dbReference>
<sequence>MKAMTNGASQSVWMATAEVPDFPPLERDVSTEVCVIGAGIAGLSTAYLLAKEGKQVVLIDAMGIGAGETGRTTAHFFPPDEWYVDIKKGFGAKKARLIAGGFAQAIDLVESIVASEKIECEFERLDGYLYSLPENGFKDLNREFRVARSAGVDVELLTRVPGLNFDTGPCVKYKNQAQFHPLKYLAGLAWAFIHLGGQIYCKTRARSIDGDERLQTVSTDSNKIHAKSVVVATNTPFRNRVVMHTKQAGYRTYVIGMRVPKNSVPRMLLWDTGDPYYYVRLETPNPNADHEILVVGGADHKVGEDHHPEHRYDEIERWAREHFPMAKTVEYRWSGEVMEPSDGPAYLGRNPPDEKNVYIITGDSGNGMTHCTIGAMIITDLIAGRSNALEEIYDPSRKVKHGIKDFVSEQVDTLSHYADWAKRGEVESAQEIAMGQGAIVQDGINKIAVYRDEQGGLHAVSAKCTHLGCVVHWNSAEKSWDCPCHGSRFAVDGEVLHGPAPSALAAVNLDVQDSMQANSPASNHSSVNKASR</sequence>
<gene>
    <name evidence="8" type="ORF">Q8A64_12330</name>
</gene>